<dbReference type="EMBL" id="AAQH01000019">
    <property type="protein sequence ID" value="EAT11339.1"/>
    <property type="molecule type" value="Genomic_DNA"/>
</dbReference>
<evidence type="ECO:0000313" key="3">
    <source>
        <dbReference type="Proteomes" id="UP000004263"/>
    </source>
</evidence>
<accession>Q1MZC7</accession>
<dbReference type="RefSeq" id="WP_007018596.1">
    <property type="nucleotide sequence ID" value="NZ_CH724117.1"/>
</dbReference>
<sequence length="241" mass="27188">MLRVIHFACLPVFLLSLVSFSGIAEENKEERFTGKAYDQQSGDLIYTEQHSIKVDESGAPVSGNVVYTQANGEELAVKQLNYGKIPYSPSFQFDDQRLAKSLEVQVEVDRLLIRSAEGEESVKLPRDKPAVVDAGFNYFMQQSLPELKQGKTLSLAFLAVGRAEFYGFEVSPEKINDKTIRIKLAPSAWVLSVLVDPTYLTYDVKTSRLIRYEGLGNIERVRSGKGLDENYVVRIEYEYPE</sequence>
<comment type="caution">
    <text evidence="2">The sequence shown here is derived from an EMBL/GenBank/DDBJ whole genome shotgun (WGS) entry which is preliminary data.</text>
</comment>
<proteinExistence type="predicted"/>
<keyword evidence="1" id="KW-0732">Signal</keyword>
<organism evidence="2 3">
    <name type="scientific">Bermanella marisrubri</name>
    <dbReference type="NCBI Taxonomy" id="207949"/>
    <lineage>
        <taxon>Bacteria</taxon>
        <taxon>Pseudomonadati</taxon>
        <taxon>Pseudomonadota</taxon>
        <taxon>Gammaproteobacteria</taxon>
        <taxon>Oceanospirillales</taxon>
        <taxon>Oceanospirillaceae</taxon>
        <taxon>Bermanella</taxon>
    </lineage>
</organism>
<gene>
    <name evidence="2" type="ORF">RED65_12967</name>
</gene>
<feature type="signal peptide" evidence="1">
    <location>
        <begin position="1"/>
        <end position="24"/>
    </location>
</feature>
<name>Q1MZC7_9GAMM</name>
<dbReference type="HOGENOM" id="CLU_1132893_0_0_6"/>
<dbReference type="STRING" id="207949.RED65_12967"/>
<dbReference type="AlphaFoldDB" id="Q1MZC7"/>
<dbReference type="Proteomes" id="UP000004263">
    <property type="component" value="Unassembled WGS sequence"/>
</dbReference>
<dbReference type="OrthoDB" id="1491713at2"/>
<evidence type="ECO:0000313" key="2">
    <source>
        <dbReference type="EMBL" id="EAT11339.1"/>
    </source>
</evidence>
<evidence type="ECO:0000256" key="1">
    <source>
        <dbReference type="SAM" id="SignalP"/>
    </source>
</evidence>
<protein>
    <submittedName>
        <fullName evidence="2">Uncharacterized protein</fullName>
    </submittedName>
</protein>
<reference evidence="2 3" key="1">
    <citation type="submission" date="2006-03" db="EMBL/GenBank/DDBJ databases">
        <authorList>
            <person name="Pinhassi J."/>
            <person name="Pedros-Alio C."/>
            <person name="Ferriera S."/>
            <person name="Johnson J."/>
            <person name="Kravitz S."/>
            <person name="Halpern A."/>
            <person name="Remington K."/>
            <person name="Beeson K."/>
            <person name="Tran B."/>
            <person name="Rogers Y.-H."/>
            <person name="Friedman R."/>
            <person name="Venter J.C."/>
        </authorList>
    </citation>
    <scope>NUCLEOTIDE SEQUENCE [LARGE SCALE GENOMIC DNA]</scope>
    <source>
        <strain evidence="2 3">RED65</strain>
    </source>
</reference>
<feature type="chain" id="PRO_5004194639" evidence="1">
    <location>
        <begin position="25"/>
        <end position="241"/>
    </location>
</feature>
<keyword evidence="3" id="KW-1185">Reference proteome</keyword>